<keyword evidence="2" id="KW-1185">Reference proteome</keyword>
<sequence length="186" mass="21381">MNKEVAVEEGPRWEGLHPEILALIFSKIPPIELVRCLPWVCKSWMEVVAGPYCWEDIDIQAWCRRRNDSRAVDQVVKKLIPRSKLLEIPMSRVTDHMILMHMKSMPNLNVLDINFCYNITAKGIAAFGNQCKSLVHLKRNVPPAHERCCRIDDSEAKTIADTMPNLQRVELCFSAHAHTYQPYTLA</sequence>
<accession>A0ACB9GGI5</accession>
<reference evidence="1 2" key="2">
    <citation type="journal article" date="2022" name="Mol. Ecol. Resour.">
        <title>The genomes of chicory, endive, great burdock and yacon provide insights into Asteraceae paleo-polyploidization history and plant inulin production.</title>
        <authorList>
            <person name="Fan W."/>
            <person name="Wang S."/>
            <person name="Wang H."/>
            <person name="Wang A."/>
            <person name="Jiang F."/>
            <person name="Liu H."/>
            <person name="Zhao H."/>
            <person name="Xu D."/>
            <person name="Zhang Y."/>
        </authorList>
    </citation>
    <scope>NUCLEOTIDE SEQUENCE [LARGE SCALE GENOMIC DNA]</scope>
    <source>
        <strain evidence="2">cv. Punajuju</strain>
        <tissue evidence="1">Leaves</tissue>
    </source>
</reference>
<name>A0ACB9GGI5_CICIN</name>
<protein>
    <submittedName>
        <fullName evidence="1">Uncharacterized protein</fullName>
    </submittedName>
</protein>
<comment type="caution">
    <text evidence="1">The sequence shown here is derived from an EMBL/GenBank/DDBJ whole genome shotgun (WGS) entry which is preliminary data.</text>
</comment>
<reference evidence="2" key="1">
    <citation type="journal article" date="2022" name="Mol. Ecol. Resour.">
        <title>The genomes of chicory, endive, great burdock and yacon provide insights into Asteraceae palaeo-polyploidization history and plant inulin production.</title>
        <authorList>
            <person name="Fan W."/>
            <person name="Wang S."/>
            <person name="Wang H."/>
            <person name="Wang A."/>
            <person name="Jiang F."/>
            <person name="Liu H."/>
            <person name="Zhao H."/>
            <person name="Xu D."/>
            <person name="Zhang Y."/>
        </authorList>
    </citation>
    <scope>NUCLEOTIDE SEQUENCE [LARGE SCALE GENOMIC DNA]</scope>
    <source>
        <strain evidence="2">cv. Punajuju</strain>
    </source>
</reference>
<organism evidence="1 2">
    <name type="scientific">Cichorium intybus</name>
    <name type="common">Chicory</name>
    <dbReference type="NCBI Taxonomy" id="13427"/>
    <lineage>
        <taxon>Eukaryota</taxon>
        <taxon>Viridiplantae</taxon>
        <taxon>Streptophyta</taxon>
        <taxon>Embryophyta</taxon>
        <taxon>Tracheophyta</taxon>
        <taxon>Spermatophyta</taxon>
        <taxon>Magnoliopsida</taxon>
        <taxon>eudicotyledons</taxon>
        <taxon>Gunneridae</taxon>
        <taxon>Pentapetalae</taxon>
        <taxon>asterids</taxon>
        <taxon>campanulids</taxon>
        <taxon>Asterales</taxon>
        <taxon>Asteraceae</taxon>
        <taxon>Cichorioideae</taxon>
        <taxon>Cichorieae</taxon>
        <taxon>Cichoriinae</taxon>
        <taxon>Cichorium</taxon>
    </lineage>
</organism>
<dbReference type="EMBL" id="CM042010">
    <property type="protein sequence ID" value="KAI3781857.1"/>
    <property type="molecule type" value="Genomic_DNA"/>
</dbReference>
<evidence type="ECO:0000313" key="1">
    <source>
        <dbReference type="EMBL" id="KAI3781857.1"/>
    </source>
</evidence>
<dbReference type="Proteomes" id="UP001055811">
    <property type="component" value="Linkage Group LG02"/>
</dbReference>
<evidence type="ECO:0000313" key="2">
    <source>
        <dbReference type="Proteomes" id="UP001055811"/>
    </source>
</evidence>
<gene>
    <name evidence="1" type="ORF">L2E82_11884</name>
</gene>
<proteinExistence type="predicted"/>